<evidence type="ECO:0000256" key="15">
    <source>
        <dbReference type="SAM" id="Coils"/>
    </source>
</evidence>
<keyword evidence="6 13" id="KW-0813">Transport</keyword>
<organism evidence="18 19">
    <name type="scientific">Modicisalibacter tunisiensis</name>
    <dbReference type="NCBI Taxonomy" id="390637"/>
    <lineage>
        <taxon>Bacteria</taxon>
        <taxon>Pseudomonadati</taxon>
        <taxon>Pseudomonadota</taxon>
        <taxon>Gammaproteobacteria</taxon>
        <taxon>Oceanospirillales</taxon>
        <taxon>Halomonadaceae</taxon>
        <taxon>Modicisalibacter</taxon>
    </lineage>
</organism>
<evidence type="ECO:0000256" key="3">
    <source>
        <dbReference type="ARBA" id="ARBA00005712"/>
    </source>
</evidence>
<evidence type="ECO:0000256" key="14">
    <source>
        <dbReference type="RuleBase" id="RU003656"/>
    </source>
</evidence>
<keyword evidence="7 13" id="KW-0406">Ion transport</keyword>
<evidence type="ECO:0000256" key="4">
    <source>
        <dbReference type="ARBA" id="ARBA00011648"/>
    </source>
</evidence>
<evidence type="ECO:0000256" key="8">
    <source>
        <dbReference type="ARBA" id="ARBA00023136"/>
    </source>
</evidence>
<dbReference type="Pfam" id="PF00401">
    <property type="entry name" value="ATP-synt_DE"/>
    <property type="match status" value="1"/>
</dbReference>
<reference evidence="18 19" key="1">
    <citation type="submission" date="2021-05" db="EMBL/GenBank/DDBJ databases">
        <title>Petroleum and Energy Research Collection (APPE): ex situ preservation of microbial diversity associated with the oil industry and exploitation of its biotechnological potential.</title>
        <authorList>
            <person name="Paixao C.T.M."/>
            <person name="Gomes M.B."/>
            <person name="Oliveira V.M."/>
        </authorList>
    </citation>
    <scope>NUCLEOTIDE SEQUENCE [LARGE SCALE GENOMIC DNA]</scope>
    <source>
        <strain evidence="18 19">LIT2</strain>
    </source>
</reference>
<dbReference type="CDD" id="cd12152">
    <property type="entry name" value="F1-ATPase_delta"/>
    <property type="match status" value="1"/>
</dbReference>
<feature type="domain" description="ATP synthase F1 complex delta/epsilon subunit N-terminal" evidence="17">
    <location>
        <begin position="5"/>
        <end position="84"/>
    </location>
</feature>
<evidence type="ECO:0000256" key="11">
    <source>
        <dbReference type="ARBA" id="ARBA00030215"/>
    </source>
</evidence>
<dbReference type="InterPro" id="IPR020547">
    <property type="entry name" value="ATP_synth_F1_esu_C"/>
</dbReference>
<keyword evidence="9 13" id="KW-0139">CF(1)</keyword>
<accession>A0ABS7WXH2</accession>
<sequence>MAKSFHCEIVSAEQSIFSGEVDQLVAAGMMGDLGIMAGHTPLLTELKPGPLRVLGESGDEQVYYVNGGFLEVQPDLVSVLADSAVRARDLDEAEAEAARQEAQRELNEQKSELDYSRAAAELAEAVAKLRTLDQLRRASGKR</sequence>
<evidence type="ECO:0000259" key="16">
    <source>
        <dbReference type="Pfam" id="PF00401"/>
    </source>
</evidence>
<dbReference type="SUPFAM" id="SSF46604">
    <property type="entry name" value="Epsilon subunit of F1F0-ATP synthase C-terminal domain"/>
    <property type="match status" value="1"/>
</dbReference>
<evidence type="ECO:0000256" key="6">
    <source>
        <dbReference type="ARBA" id="ARBA00022448"/>
    </source>
</evidence>
<evidence type="ECO:0000256" key="13">
    <source>
        <dbReference type="HAMAP-Rule" id="MF_00530"/>
    </source>
</evidence>
<comment type="function">
    <text evidence="1 13">Produces ATP from ADP in the presence of a proton gradient across the membrane.</text>
</comment>
<dbReference type="Proteomes" id="UP001319883">
    <property type="component" value="Unassembled WGS sequence"/>
</dbReference>
<evidence type="ECO:0000256" key="7">
    <source>
        <dbReference type="ARBA" id="ARBA00023065"/>
    </source>
</evidence>
<keyword evidence="13" id="KW-1003">Cell membrane</keyword>
<comment type="subunit">
    <text evidence="4 13 14">F-type ATPases have 2 components, CF(1) - the catalytic core - and CF(0) - the membrane proton channel. CF(1) has five subunits: alpha(3), beta(3), gamma(1), delta(1), epsilon(1). CF(0) has three main subunits: a, b and c.</text>
</comment>
<dbReference type="SUPFAM" id="SSF51344">
    <property type="entry name" value="Epsilon subunit of F1F0-ATP synthase N-terminal domain"/>
    <property type="match status" value="1"/>
</dbReference>
<keyword evidence="10 13" id="KW-0066">ATP synthesis</keyword>
<dbReference type="HAMAP" id="MF_00530">
    <property type="entry name" value="ATP_synth_epsil_bac"/>
    <property type="match status" value="1"/>
</dbReference>
<dbReference type="InterPro" id="IPR020546">
    <property type="entry name" value="ATP_synth_F1_dsu/esu_N"/>
</dbReference>
<dbReference type="Gene3D" id="2.60.15.10">
    <property type="entry name" value="F0F1 ATP synthase delta/epsilon subunit, N-terminal"/>
    <property type="match status" value="1"/>
</dbReference>
<dbReference type="PANTHER" id="PTHR13822:SF10">
    <property type="entry name" value="ATP SYNTHASE EPSILON CHAIN, CHLOROPLASTIC"/>
    <property type="match status" value="1"/>
</dbReference>
<comment type="subcellular location">
    <subcellularLocation>
        <location evidence="2 13">Cell membrane</location>
        <topology evidence="2 13">Peripheral membrane protein</topology>
    </subcellularLocation>
</comment>
<keyword evidence="19" id="KW-1185">Reference proteome</keyword>
<keyword evidence="15" id="KW-0175">Coiled coil</keyword>
<dbReference type="EMBL" id="JAGXFD010000001">
    <property type="protein sequence ID" value="MBZ9566918.1"/>
    <property type="molecule type" value="Genomic_DNA"/>
</dbReference>
<proteinExistence type="inferred from homology"/>
<evidence type="ECO:0000259" key="17">
    <source>
        <dbReference type="Pfam" id="PF02823"/>
    </source>
</evidence>
<dbReference type="InterPro" id="IPR001469">
    <property type="entry name" value="ATP_synth_F1_dsu/esu"/>
</dbReference>
<dbReference type="NCBIfam" id="NF001847">
    <property type="entry name" value="PRK00571.1-4"/>
    <property type="match status" value="1"/>
</dbReference>
<dbReference type="RefSeq" id="WP_224420356.1">
    <property type="nucleotide sequence ID" value="NZ_JAGXFD010000001.1"/>
</dbReference>
<dbReference type="InterPro" id="IPR036771">
    <property type="entry name" value="ATPsynth_dsu/esu_N"/>
</dbReference>
<evidence type="ECO:0000256" key="9">
    <source>
        <dbReference type="ARBA" id="ARBA00023196"/>
    </source>
</evidence>
<evidence type="ECO:0000256" key="2">
    <source>
        <dbReference type="ARBA" id="ARBA00004202"/>
    </source>
</evidence>
<evidence type="ECO:0000256" key="5">
    <source>
        <dbReference type="ARBA" id="ARBA00014480"/>
    </source>
</evidence>
<comment type="caution">
    <text evidence="18">The sequence shown here is derived from an EMBL/GenBank/DDBJ whole genome shotgun (WGS) entry which is preliminary data.</text>
</comment>
<evidence type="ECO:0000256" key="1">
    <source>
        <dbReference type="ARBA" id="ARBA00003543"/>
    </source>
</evidence>
<evidence type="ECO:0000256" key="12">
    <source>
        <dbReference type="ARBA" id="ARBA00031795"/>
    </source>
</evidence>
<feature type="domain" description="ATP synthase epsilon subunit C-terminal" evidence="16">
    <location>
        <begin position="89"/>
        <end position="131"/>
    </location>
</feature>
<comment type="similarity">
    <text evidence="3 13 14">Belongs to the ATPase epsilon chain family.</text>
</comment>
<evidence type="ECO:0000256" key="10">
    <source>
        <dbReference type="ARBA" id="ARBA00023310"/>
    </source>
</evidence>
<dbReference type="NCBIfam" id="TIGR01216">
    <property type="entry name" value="ATP_synt_epsi"/>
    <property type="match status" value="1"/>
</dbReference>
<dbReference type="Gene3D" id="1.20.5.440">
    <property type="entry name" value="ATP synthase delta/epsilon subunit, C-terminal domain"/>
    <property type="match status" value="1"/>
</dbReference>
<evidence type="ECO:0000313" key="18">
    <source>
        <dbReference type="EMBL" id="MBZ9566918.1"/>
    </source>
</evidence>
<keyword evidence="13" id="KW-0375">Hydrogen ion transport</keyword>
<feature type="coiled-coil region" evidence="15">
    <location>
        <begin position="88"/>
        <end position="119"/>
    </location>
</feature>
<evidence type="ECO:0000313" key="19">
    <source>
        <dbReference type="Proteomes" id="UP001319883"/>
    </source>
</evidence>
<keyword evidence="8 13" id="KW-0472">Membrane</keyword>
<name>A0ABS7WXH2_9GAMM</name>
<dbReference type="Pfam" id="PF02823">
    <property type="entry name" value="ATP-synt_DE_N"/>
    <property type="match status" value="1"/>
</dbReference>
<dbReference type="PANTHER" id="PTHR13822">
    <property type="entry name" value="ATP SYNTHASE DELTA/EPSILON CHAIN"/>
    <property type="match status" value="1"/>
</dbReference>
<gene>
    <name evidence="13" type="primary">atpC</name>
    <name evidence="18" type="ORF">KGQ91_04355</name>
</gene>
<protein>
    <recommendedName>
        <fullName evidence="5 13">ATP synthase epsilon chain</fullName>
    </recommendedName>
    <alternativeName>
        <fullName evidence="12 13">ATP synthase F1 sector epsilon subunit</fullName>
    </alternativeName>
    <alternativeName>
        <fullName evidence="11 13">F-ATPase epsilon subunit</fullName>
    </alternativeName>
</protein>
<dbReference type="InterPro" id="IPR036794">
    <property type="entry name" value="ATP_F1_dsu/esu_C_sf"/>
</dbReference>